<comment type="caution">
    <text evidence="1">The sequence shown here is derived from an EMBL/GenBank/DDBJ whole genome shotgun (WGS) entry which is preliminary data.</text>
</comment>
<evidence type="ECO:0000313" key="4">
    <source>
        <dbReference type="Proteomes" id="UP000663877"/>
    </source>
</evidence>
<protein>
    <submittedName>
        <fullName evidence="1">Uncharacterized protein</fullName>
    </submittedName>
</protein>
<dbReference type="OrthoDB" id="261960at2759"/>
<evidence type="ECO:0000313" key="3">
    <source>
        <dbReference type="Proteomes" id="UP000663832"/>
    </source>
</evidence>
<organism evidence="1 4">
    <name type="scientific">Adineta steineri</name>
    <dbReference type="NCBI Taxonomy" id="433720"/>
    <lineage>
        <taxon>Eukaryota</taxon>
        <taxon>Metazoa</taxon>
        <taxon>Spiralia</taxon>
        <taxon>Gnathifera</taxon>
        <taxon>Rotifera</taxon>
        <taxon>Eurotatoria</taxon>
        <taxon>Bdelloidea</taxon>
        <taxon>Adinetida</taxon>
        <taxon>Adinetidae</taxon>
        <taxon>Adineta</taxon>
    </lineage>
</organism>
<gene>
    <name evidence="1" type="ORF">BJG266_LOCUS46357</name>
    <name evidence="2" type="ORF">QVE165_LOCUS63391</name>
</gene>
<sequence>GCDWIQCTQCKIEICWPTQGPRWGPKGRGDTSGGCRCRVDNGKLCVPNCQNCH</sequence>
<proteinExistence type="predicted"/>
<keyword evidence="3" id="KW-1185">Reference proteome</keyword>
<evidence type="ECO:0000313" key="2">
    <source>
        <dbReference type="EMBL" id="CAF1661760.1"/>
    </source>
</evidence>
<dbReference type="EMBL" id="CAJNOI010004762">
    <property type="protein sequence ID" value="CAF1552666.1"/>
    <property type="molecule type" value="Genomic_DNA"/>
</dbReference>
<dbReference type="EMBL" id="CAJNOM010005163">
    <property type="protein sequence ID" value="CAF1661760.1"/>
    <property type="molecule type" value="Genomic_DNA"/>
</dbReference>
<feature type="non-terminal residue" evidence="1">
    <location>
        <position position="53"/>
    </location>
</feature>
<name>A0A815X393_9BILA</name>
<accession>A0A815X393</accession>
<dbReference type="Proteomes" id="UP000663832">
    <property type="component" value="Unassembled WGS sequence"/>
</dbReference>
<dbReference type="AlphaFoldDB" id="A0A815X393"/>
<dbReference type="Proteomes" id="UP000663877">
    <property type="component" value="Unassembled WGS sequence"/>
</dbReference>
<reference evidence="1" key="1">
    <citation type="submission" date="2021-02" db="EMBL/GenBank/DDBJ databases">
        <authorList>
            <person name="Nowell W R."/>
        </authorList>
    </citation>
    <scope>NUCLEOTIDE SEQUENCE</scope>
</reference>
<evidence type="ECO:0000313" key="1">
    <source>
        <dbReference type="EMBL" id="CAF1552666.1"/>
    </source>
</evidence>